<sequence>MLSQRENSDDLVHCSRIISRMLLNSNGFDGKIPTSMRVRSQEVCLTAGRPQIDLAPTVRRTFSPSDEARDLLRRPSKATKKGLIRILICHRYP</sequence>
<proteinExistence type="predicted"/>
<accession>A0A8X6N6P2</accession>
<evidence type="ECO:0000313" key="1">
    <source>
        <dbReference type="EMBL" id="GFS96066.1"/>
    </source>
</evidence>
<gene>
    <name evidence="1" type="ORF">NPIL_192431</name>
</gene>
<keyword evidence="2" id="KW-1185">Reference proteome</keyword>
<protein>
    <submittedName>
        <fullName evidence="1">Uncharacterized protein</fullName>
    </submittedName>
</protein>
<name>A0A8X6N6P2_NEPPI</name>
<dbReference type="EMBL" id="BMAW01054370">
    <property type="protein sequence ID" value="GFS96066.1"/>
    <property type="molecule type" value="Genomic_DNA"/>
</dbReference>
<evidence type="ECO:0000313" key="2">
    <source>
        <dbReference type="Proteomes" id="UP000887013"/>
    </source>
</evidence>
<comment type="caution">
    <text evidence="1">The sequence shown here is derived from an EMBL/GenBank/DDBJ whole genome shotgun (WGS) entry which is preliminary data.</text>
</comment>
<reference evidence="1" key="1">
    <citation type="submission" date="2020-08" db="EMBL/GenBank/DDBJ databases">
        <title>Multicomponent nature underlies the extraordinary mechanical properties of spider dragline silk.</title>
        <authorList>
            <person name="Kono N."/>
            <person name="Nakamura H."/>
            <person name="Mori M."/>
            <person name="Yoshida Y."/>
            <person name="Ohtoshi R."/>
            <person name="Malay A.D."/>
            <person name="Moran D.A.P."/>
            <person name="Tomita M."/>
            <person name="Numata K."/>
            <person name="Arakawa K."/>
        </authorList>
    </citation>
    <scope>NUCLEOTIDE SEQUENCE</scope>
</reference>
<organism evidence="1 2">
    <name type="scientific">Nephila pilipes</name>
    <name type="common">Giant wood spider</name>
    <name type="synonym">Nephila maculata</name>
    <dbReference type="NCBI Taxonomy" id="299642"/>
    <lineage>
        <taxon>Eukaryota</taxon>
        <taxon>Metazoa</taxon>
        <taxon>Ecdysozoa</taxon>
        <taxon>Arthropoda</taxon>
        <taxon>Chelicerata</taxon>
        <taxon>Arachnida</taxon>
        <taxon>Araneae</taxon>
        <taxon>Araneomorphae</taxon>
        <taxon>Entelegynae</taxon>
        <taxon>Araneoidea</taxon>
        <taxon>Nephilidae</taxon>
        <taxon>Nephila</taxon>
    </lineage>
</organism>
<dbReference type="Proteomes" id="UP000887013">
    <property type="component" value="Unassembled WGS sequence"/>
</dbReference>
<dbReference type="AlphaFoldDB" id="A0A8X6N6P2"/>